<dbReference type="OrthoDB" id="10347168at2759"/>
<comment type="caution">
    <text evidence="2">The sequence shown here is derived from an EMBL/GenBank/DDBJ whole genome shotgun (WGS) entry which is preliminary data.</text>
</comment>
<dbReference type="EMBL" id="CAJVRM010000737">
    <property type="protein sequence ID" value="CAG8983747.1"/>
    <property type="molecule type" value="Genomic_DNA"/>
</dbReference>
<reference evidence="2" key="1">
    <citation type="submission" date="2021-07" db="EMBL/GenBank/DDBJ databases">
        <authorList>
            <person name="Durling M."/>
        </authorList>
    </citation>
    <scope>NUCLEOTIDE SEQUENCE</scope>
</reference>
<dbReference type="Proteomes" id="UP000701801">
    <property type="component" value="Unassembled WGS sequence"/>
</dbReference>
<evidence type="ECO:0000313" key="3">
    <source>
        <dbReference type="Proteomes" id="UP000701801"/>
    </source>
</evidence>
<protein>
    <submittedName>
        <fullName evidence="2">Uncharacterized protein</fullName>
    </submittedName>
</protein>
<keyword evidence="3" id="KW-1185">Reference proteome</keyword>
<feature type="compositionally biased region" description="Polar residues" evidence="1">
    <location>
        <begin position="370"/>
        <end position="379"/>
    </location>
</feature>
<evidence type="ECO:0000313" key="2">
    <source>
        <dbReference type="EMBL" id="CAG8983747.1"/>
    </source>
</evidence>
<organism evidence="2 3">
    <name type="scientific">Hymenoscyphus albidus</name>
    <dbReference type="NCBI Taxonomy" id="595503"/>
    <lineage>
        <taxon>Eukaryota</taxon>
        <taxon>Fungi</taxon>
        <taxon>Dikarya</taxon>
        <taxon>Ascomycota</taxon>
        <taxon>Pezizomycotina</taxon>
        <taxon>Leotiomycetes</taxon>
        <taxon>Helotiales</taxon>
        <taxon>Helotiaceae</taxon>
        <taxon>Hymenoscyphus</taxon>
    </lineage>
</organism>
<evidence type="ECO:0000256" key="1">
    <source>
        <dbReference type="SAM" id="MobiDB-lite"/>
    </source>
</evidence>
<proteinExistence type="predicted"/>
<name>A0A9N9QDP4_9HELO</name>
<feature type="compositionally biased region" description="Basic and acidic residues" evidence="1">
    <location>
        <begin position="64"/>
        <end position="85"/>
    </location>
</feature>
<feature type="compositionally biased region" description="Basic and acidic residues" evidence="1">
    <location>
        <begin position="386"/>
        <end position="398"/>
    </location>
</feature>
<feature type="compositionally biased region" description="Acidic residues" evidence="1">
    <location>
        <begin position="21"/>
        <end position="33"/>
    </location>
</feature>
<feature type="region of interest" description="Disordered" evidence="1">
    <location>
        <begin position="281"/>
        <end position="405"/>
    </location>
</feature>
<accession>A0A9N9QDP4</accession>
<dbReference type="AlphaFoldDB" id="A0A9N9QDP4"/>
<gene>
    <name evidence="2" type="ORF">HYALB_00009843</name>
</gene>
<feature type="region of interest" description="Disordered" evidence="1">
    <location>
        <begin position="1"/>
        <end position="102"/>
    </location>
</feature>
<sequence>MSRFGGKNFGTKNPYDALMEGAEDDKETAEDETPPAKKPRFEKPKVKAPQPPPTPAAITKPPPKVKDGGKKITAKGDEGQKEETKGPVVLTRPEGQNPGIGSNAVRHYVGQGNMGVIIDGRLDEKDGHTGPANDQETLLILSDFLTAVKMGTTGDYLLYGYSTNRLELKKDRKRVMQNAAVLKLAKTDLLYVSDGGHFHRAQPDIDNKSRDRTSHTTVTLMDRKSMRNTQPGKEYYTQLQGILRSYRKGGTPGWAQDRNVRRWLRYEERGEQFEETLNLVSPYHLEPPPPPQTSSQLTTASGSSGQRAVSSGSSGQPPTSSESTNLGTKRTFGGTYKPPGARTAGTKDTVERTPTKFAGTGAYVPPGRRATNTPQQGSGSEAPRITGDRWAKLGDKRRTFGSGKK</sequence>
<feature type="compositionally biased region" description="Low complexity" evidence="1">
    <location>
        <begin position="301"/>
        <end position="324"/>
    </location>
</feature>